<protein>
    <submittedName>
        <fullName evidence="2">Uncharacterized protein</fullName>
    </submittedName>
</protein>
<evidence type="ECO:0000256" key="1">
    <source>
        <dbReference type="SAM" id="MobiDB-lite"/>
    </source>
</evidence>
<keyword evidence="3" id="KW-1185">Reference proteome</keyword>
<dbReference type="Proteomes" id="UP001476247">
    <property type="component" value="Unassembled WGS sequence"/>
</dbReference>
<reference evidence="2 3" key="1">
    <citation type="submission" date="2024-04" db="EMBL/GenBank/DDBJ databases">
        <title>genome sequences of Mucor flavus KT1a and Helicostylum pulchrum KT1b strains isolation_sourced from the surface of a dry-aged beef.</title>
        <authorList>
            <person name="Toyotome T."/>
            <person name="Hosono M."/>
            <person name="Torimaru M."/>
            <person name="Fukuda K."/>
            <person name="Mikami N."/>
        </authorList>
    </citation>
    <scope>NUCLEOTIDE SEQUENCE [LARGE SCALE GENOMIC DNA]</scope>
    <source>
        <strain evidence="2 3">KT1b</strain>
    </source>
</reference>
<evidence type="ECO:0000313" key="2">
    <source>
        <dbReference type="EMBL" id="GAA5800137.1"/>
    </source>
</evidence>
<proteinExistence type="predicted"/>
<sequence>MNSGLAEKYLLEAAKPNFSTFASSNKDTIEKNSADVFPSSALELQRYWANVYNEALQSKRPGKKPNKNNRSIPAHIRNGST</sequence>
<dbReference type="EMBL" id="BAABUJ010000014">
    <property type="protein sequence ID" value="GAA5800137.1"/>
    <property type="molecule type" value="Genomic_DNA"/>
</dbReference>
<accession>A0ABP9Y1F3</accession>
<comment type="caution">
    <text evidence="2">The sequence shown here is derived from an EMBL/GenBank/DDBJ whole genome shotgun (WGS) entry which is preliminary data.</text>
</comment>
<evidence type="ECO:0000313" key="3">
    <source>
        <dbReference type="Proteomes" id="UP001476247"/>
    </source>
</evidence>
<gene>
    <name evidence="2" type="ORF">HPULCUR_005562</name>
</gene>
<organism evidence="2 3">
    <name type="scientific">Helicostylum pulchrum</name>
    <dbReference type="NCBI Taxonomy" id="562976"/>
    <lineage>
        <taxon>Eukaryota</taxon>
        <taxon>Fungi</taxon>
        <taxon>Fungi incertae sedis</taxon>
        <taxon>Mucoromycota</taxon>
        <taxon>Mucoromycotina</taxon>
        <taxon>Mucoromycetes</taxon>
        <taxon>Mucorales</taxon>
        <taxon>Mucorineae</taxon>
        <taxon>Mucoraceae</taxon>
        <taxon>Helicostylum</taxon>
    </lineage>
</organism>
<name>A0ABP9Y1F3_9FUNG</name>
<feature type="region of interest" description="Disordered" evidence="1">
    <location>
        <begin position="58"/>
        <end position="81"/>
    </location>
</feature>